<comment type="similarity">
    <text evidence="1">Belongs to the BTG family.</text>
</comment>
<dbReference type="PANTHER" id="PTHR22978">
    <property type="entry name" value="B-CELL TRANSLOCATION GENE"/>
    <property type="match status" value="1"/>
</dbReference>
<dbReference type="STRING" id="109280.ENSHCOP00000027542"/>
<evidence type="ECO:0000256" key="1">
    <source>
        <dbReference type="ARBA" id="ARBA00007989"/>
    </source>
</evidence>
<feature type="domain" description="Anti-proliferative protein" evidence="2">
    <location>
        <begin position="1"/>
        <end position="105"/>
    </location>
</feature>
<organism evidence="3 4">
    <name type="scientific">Hippocampus comes</name>
    <name type="common">Tiger tail seahorse</name>
    <dbReference type="NCBI Taxonomy" id="109280"/>
    <lineage>
        <taxon>Eukaryota</taxon>
        <taxon>Metazoa</taxon>
        <taxon>Chordata</taxon>
        <taxon>Craniata</taxon>
        <taxon>Vertebrata</taxon>
        <taxon>Euteleostomi</taxon>
        <taxon>Actinopterygii</taxon>
        <taxon>Neopterygii</taxon>
        <taxon>Teleostei</taxon>
        <taxon>Neoteleostei</taxon>
        <taxon>Acanthomorphata</taxon>
        <taxon>Syngnathiaria</taxon>
        <taxon>Syngnathiformes</taxon>
        <taxon>Syngnathoidei</taxon>
        <taxon>Syngnathidae</taxon>
        <taxon>Hippocampus</taxon>
    </lineage>
</organism>
<dbReference type="GeneTree" id="ENSGT00950000182952"/>
<evidence type="ECO:0000313" key="3">
    <source>
        <dbReference type="Ensembl" id="ENSHCOP00000027542.1"/>
    </source>
</evidence>
<accession>A0A3Q3E9T9</accession>
<reference evidence="3" key="2">
    <citation type="submission" date="2025-09" db="UniProtKB">
        <authorList>
            <consortium name="Ensembl"/>
        </authorList>
    </citation>
    <scope>IDENTIFICATION</scope>
</reference>
<evidence type="ECO:0000313" key="4">
    <source>
        <dbReference type="Proteomes" id="UP000264820"/>
    </source>
</evidence>
<dbReference type="SMART" id="SM00099">
    <property type="entry name" value="btg1"/>
    <property type="match status" value="1"/>
</dbReference>
<dbReference type="AlphaFoldDB" id="A0A3Q3E9T9"/>
<dbReference type="Gene3D" id="3.90.640.90">
    <property type="entry name" value="Anti-proliferative protein, N-terminal domain"/>
    <property type="match status" value="1"/>
</dbReference>
<dbReference type="OMA" id="XISELIF"/>
<evidence type="ECO:0000259" key="2">
    <source>
        <dbReference type="SMART" id="SM00099"/>
    </source>
</evidence>
<dbReference type="Ensembl" id="ENSHCOT00000023785.1">
    <property type="protein sequence ID" value="ENSHCOP00000027542.1"/>
    <property type="gene ID" value="ENSHCOG00000019452.1"/>
</dbReference>
<dbReference type="PRINTS" id="PR00310">
    <property type="entry name" value="ANTIPRLFBTG1"/>
</dbReference>
<dbReference type="PANTHER" id="PTHR22978:SF6">
    <property type="entry name" value="PROTEIN BTG3"/>
    <property type="match status" value="1"/>
</dbReference>
<dbReference type="Pfam" id="PF07742">
    <property type="entry name" value="BTG"/>
    <property type="match status" value="1"/>
</dbReference>
<keyword evidence="4" id="KW-1185">Reference proteome</keyword>
<dbReference type="SUPFAM" id="SSF160696">
    <property type="entry name" value="BTG domain-like"/>
    <property type="match status" value="1"/>
</dbReference>
<dbReference type="Proteomes" id="UP000264820">
    <property type="component" value="Unplaced"/>
</dbReference>
<dbReference type="InterPro" id="IPR002087">
    <property type="entry name" value="Anti_prolifrtn"/>
</dbReference>
<dbReference type="GO" id="GO:0005634">
    <property type="term" value="C:nucleus"/>
    <property type="evidence" value="ECO:0007669"/>
    <property type="project" value="TreeGrafter"/>
</dbReference>
<dbReference type="InterPro" id="IPR036054">
    <property type="entry name" value="BTG-like_sf"/>
</dbReference>
<proteinExistence type="inferred from homology"/>
<name>A0A3Q3E9T9_HIPCM</name>
<dbReference type="InterPro" id="IPR033332">
    <property type="entry name" value="BTG"/>
</dbReference>
<sequence>MKQELAAVFALMKLLVTKLHVQKTELFIEKLLVALKEKFQDHWYPDNPSKGQAYRCIRVNLSNSQDPELLRACKESGVQFCELGLPPVLTLWVDPGEVACRLDSRMFSSRATSAIWMILTTVTTKSGKKGGRASVLDKRCLPLVKHVQPPSTNILQQGSPRM</sequence>
<dbReference type="GO" id="GO:0005737">
    <property type="term" value="C:cytoplasm"/>
    <property type="evidence" value="ECO:0007669"/>
    <property type="project" value="TreeGrafter"/>
</dbReference>
<protein>
    <submittedName>
        <fullName evidence="3">B-cell translocation gene 3</fullName>
    </submittedName>
</protein>
<reference evidence="3" key="1">
    <citation type="submission" date="2025-08" db="UniProtKB">
        <authorList>
            <consortium name="Ensembl"/>
        </authorList>
    </citation>
    <scope>IDENTIFICATION</scope>
</reference>